<dbReference type="InterPro" id="IPR021840">
    <property type="entry name" value="DUF3433"/>
</dbReference>
<reference evidence="4" key="2">
    <citation type="journal article" date="2014" name="PLoS ONE">
        <title>Genome and Transcriptome Analysis of the Fungal Pathogen Fusarium oxysporum f. sp. cubense Causing Banana Vascular Wilt Disease.</title>
        <authorList>
            <person name="Guo L."/>
            <person name="Han L."/>
            <person name="Yang L."/>
            <person name="Zeng H."/>
            <person name="Fan D."/>
            <person name="Zhu Y."/>
            <person name="Feng Y."/>
            <person name="Wang G."/>
            <person name="Peng C."/>
            <person name="Jiang X."/>
            <person name="Zhou D."/>
            <person name="Ni P."/>
            <person name="Liang C."/>
            <person name="Liu L."/>
            <person name="Wang J."/>
            <person name="Mao C."/>
            <person name="Fang X."/>
            <person name="Peng M."/>
            <person name="Huang J."/>
        </authorList>
    </citation>
    <scope>NUCLEOTIDE SEQUENCE [LARGE SCALE GENOMIC DNA]</scope>
    <source>
        <strain evidence="4">race 4</strain>
    </source>
</reference>
<name>N1RKD7_FUSC4</name>
<feature type="region of interest" description="Disordered" evidence="1">
    <location>
        <begin position="1990"/>
        <end position="2108"/>
    </location>
</feature>
<dbReference type="Pfam" id="PF11915">
    <property type="entry name" value="DUF3433"/>
    <property type="match status" value="3"/>
</dbReference>
<protein>
    <submittedName>
        <fullName evidence="3">Uncharacterized protein</fullName>
    </submittedName>
</protein>
<feature type="transmembrane region" description="Helical" evidence="2">
    <location>
        <begin position="241"/>
        <end position="264"/>
    </location>
</feature>
<feature type="transmembrane region" description="Helical" evidence="2">
    <location>
        <begin position="765"/>
        <end position="784"/>
    </location>
</feature>
<keyword evidence="2" id="KW-1133">Transmembrane helix</keyword>
<keyword evidence="2" id="KW-0472">Membrane</keyword>
<dbReference type="EMBL" id="KB726989">
    <property type="protein sequence ID" value="EMT65986.1"/>
    <property type="molecule type" value="Genomic_DNA"/>
</dbReference>
<feature type="transmembrane region" description="Helical" evidence="2">
    <location>
        <begin position="177"/>
        <end position="195"/>
    </location>
</feature>
<feature type="transmembrane region" description="Helical" evidence="2">
    <location>
        <begin position="607"/>
        <end position="628"/>
    </location>
</feature>
<evidence type="ECO:0000256" key="2">
    <source>
        <dbReference type="SAM" id="Phobius"/>
    </source>
</evidence>
<accession>N1RKD7</accession>
<feature type="compositionally biased region" description="Pro residues" evidence="1">
    <location>
        <begin position="2033"/>
        <end position="2042"/>
    </location>
</feature>
<feature type="transmembrane region" description="Helical" evidence="2">
    <location>
        <begin position="1218"/>
        <end position="1237"/>
    </location>
</feature>
<dbReference type="Proteomes" id="UP000016929">
    <property type="component" value="Unassembled WGS sequence"/>
</dbReference>
<feature type="transmembrane region" description="Helical" evidence="2">
    <location>
        <begin position="831"/>
        <end position="854"/>
    </location>
</feature>
<feature type="compositionally biased region" description="Basic and acidic residues" evidence="1">
    <location>
        <begin position="1994"/>
        <end position="2012"/>
    </location>
</feature>
<evidence type="ECO:0000256" key="1">
    <source>
        <dbReference type="SAM" id="MobiDB-lite"/>
    </source>
</evidence>
<feature type="transmembrane region" description="Helical" evidence="2">
    <location>
        <begin position="1531"/>
        <end position="1554"/>
    </location>
</feature>
<dbReference type="STRING" id="1229665.N1RKD7"/>
<feature type="transmembrane region" description="Helical" evidence="2">
    <location>
        <begin position="1918"/>
        <end position="1937"/>
    </location>
</feature>
<organism evidence="3 4">
    <name type="scientific">Fusarium oxysporum f. sp. cubense (strain race 4)</name>
    <name type="common">Panama disease fungus</name>
    <dbReference type="NCBI Taxonomy" id="2502994"/>
    <lineage>
        <taxon>Eukaryota</taxon>
        <taxon>Fungi</taxon>
        <taxon>Dikarya</taxon>
        <taxon>Ascomycota</taxon>
        <taxon>Pezizomycotina</taxon>
        <taxon>Sordariomycetes</taxon>
        <taxon>Hypocreomycetidae</taxon>
        <taxon>Hypocreales</taxon>
        <taxon>Nectriaceae</taxon>
        <taxon>Fusarium</taxon>
        <taxon>Fusarium oxysporum species complex</taxon>
    </lineage>
</organism>
<keyword evidence="4" id="KW-1185">Reference proteome</keyword>
<evidence type="ECO:0000313" key="3">
    <source>
        <dbReference type="EMBL" id="EMT65986.1"/>
    </source>
</evidence>
<dbReference type="PANTHER" id="PTHR37544">
    <property type="entry name" value="SPRAY-RELATED"/>
    <property type="match status" value="1"/>
</dbReference>
<feature type="region of interest" description="Disordered" evidence="1">
    <location>
        <begin position="1"/>
        <end position="56"/>
    </location>
</feature>
<feature type="transmembrane region" description="Helical" evidence="2">
    <location>
        <begin position="1465"/>
        <end position="1484"/>
    </location>
</feature>
<dbReference type="HOGENOM" id="CLU_232097_0_0_1"/>
<reference evidence="4" key="1">
    <citation type="submission" date="2012-09" db="EMBL/GenBank/DDBJ databases">
        <title>Genome sequencing and comparative transcriptomics of race 1 and race 4 of banana pathogen: Fusarium oxysporum f. sp. cubense.</title>
        <authorList>
            <person name="Fang X."/>
            <person name="Huang J."/>
        </authorList>
    </citation>
    <scope>NUCLEOTIDE SEQUENCE [LARGE SCALE GENOMIC DNA]</scope>
    <source>
        <strain evidence="4">race 4</strain>
    </source>
</reference>
<feature type="transmembrane region" description="Helical" evidence="2">
    <location>
        <begin position="1426"/>
        <end position="1445"/>
    </location>
</feature>
<proteinExistence type="predicted"/>
<feature type="compositionally biased region" description="Basic and acidic residues" evidence="1">
    <location>
        <begin position="2020"/>
        <end position="2031"/>
    </location>
</feature>
<evidence type="ECO:0000313" key="4">
    <source>
        <dbReference type="Proteomes" id="UP000016929"/>
    </source>
</evidence>
<feature type="transmembrane region" description="Helical" evidence="2">
    <location>
        <begin position="726"/>
        <end position="745"/>
    </location>
</feature>
<feature type="transmembrane region" description="Helical" evidence="2">
    <location>
        <begin position="139"/>
        <end position="157"/>
    </location>
</feature>
<dbReference type="OrthoDB" id="5332281at2759"/>
<dbReference type="PANTHER" id="PTHR37544:SF1">
    <property type="entry name" value="PHOSPHORIBOSYLAMINOIMIDAZOLE-SUCCINOCARBOXAMIDE SYNTHASE"/>
    <property type="match status" value="1"/>
</dbReference>
<keyword evidence="2" id="KW-0812">Transmembrane</keyword>
<feature type="compositionally biased region" description="Polar residues" evidence="1">
    <location>
        <begin position="34"/>
        <end position="45"/>
    </location>
</feature>
<gene>
    <name evidence="3" type="ORF">FOC4_g10008103</name>
</gene>
<feature type="compositionally biased region" description="Polar residues" evidence="1">
    <location>
        <begin position="1"/>
        <end position="10"/>
    </location>
</feature>
<sequence length="2123" mass="231715">MEPQAEQSTKLPRPMIRQPVDSYHRHIRAVHGVENSSEPGSSSGLGRSDSHRLGSAFSGSQHGNVASFFDSERLASSAAPFDPSNNPSPTRSSGIRWPFLGSIKSRMSQAFPDSPRLSPSEPTQIELPWRPVFLHRRILAIYALVFVVLIAGVQVALQLSEHNGGLHESDDLSRYLWQYGTTIIFILVAAFWYRVEFQASASMPWIRMLNTQVEADKSLLLDYVSLSEPVAIFKSIKNKDWLVTIPVIAGIIFKIMVIFSVAFITPKVTTVANHKIATTIQSEFSNNISGLENVGSLPYFTLAALAVDNITFPNGVTSRAAYTPFISDIPELKQITARVDGFIGGMDCEEAELTLDSMRLRNGNAMLLNMTLSNGQCSSNQTITSTKLVTTNNEDPSRMFLAFQPGRCGNSAKGDDQRIAVMAGVLDVDIDQLKRQSRTSNNRLDGKISSSAAFLCKPNYIITRIKVTKTPEAVLSVIPDQQATNTTLSQVPAWTVARAMFDTFESDQATELKLLATFTNSSYSREAILDTDEAMSAALALSSRNGGDLPSLESLTENDTLRRLSENFFTQYSALVARYAMMKPSSSTSTAIASYIERRIVVRPVPAYIITAFLAICFVLVVSTMFLVPRKGFLPRDPSTIVGMASVVAHSHPLVECLKGMGAAPNKALRARLDGSTYLSGAEGHEKLENPNLGYYHIFGGNAPPANVLPRRFDSSGWRQPVTLHGLIRLIYILVLACIIIGFEISLRVSQRNDGLRTMKDDGAYIAWTVVPALVLLLVAMYMLSLEWWTRLLSPFSHLSRRGEFEETVGLNLVNALRHVAWSRALKIRDIAALAAISGGFVALLMVVATAPLFEPMPVGQNTIIALRTEDFFANSLASSSDDPICTDCTNDTIMASLILAGDAPYPPFTYANLNVPNMSLAEAVEGNDLTFSARLTAIRPNMSCRLYQSDEISTNLTLEYKLDDRIVNPLRVDLEGETCRGSGERNGSNAIIGTTTTSFPAQHGRSLSRDTLFGVGLRKTTSSPHCSDWLYIWGELVDVGSSDMSVSSINALACNESIEAVDVVALFHGPNDLRLYPDHQPIPVESTAQDTTVAIPELDYSKLINVTSDGLLDTFFAMLNASQFAVPDSTFGSSTPSAANEVQSAILSQHGIIRAQSLNFRSRRHLSSRGTFPVADGTNIVSGIDPDEPVSQAVPVISGSQVTESVRLRQDAIATRILQGIVGALMLLHIISWIYWRRIRLPRSPTTIASVTALLVDGNLFKSLPRAAQWQPDSELEAIFTEGDTPQRFQLGFDRKGRGRGRDGRAKKEEGNFGIRAIVPKEHIPEEVELRPLPPPKPPLVGMASVVAHSHPLVECLKGMGAAPNKALRARLDGSTYLSGAEGHEKLENPNLGYYHIFGGNAPPANVLPRRFDSSGWRQPVTLHGLIRLIYILVLACIIIGFEISLRVSQRNDGLRTMKDDGAYIAWTVVPALVLLLVAMYMLSLEWWTRLLSPFSHLSRRGEFEETVGLNLVNALRHVAWSRALKIRDIAALAAISGGFVALLMVVATAPLFEPMPVGQNTIIALRTEDFFANSLASSSDDPICTDCTNDTIMASLILAGDAPYPPFTYANLNVPNMSLAEAVEGNDLTFSARLTAIRPNMSCRLYQSDEISTNLTLEYKLDDRIVNPLRVDLEGETCRGSGERNGSNAIIGTTTTSFPAQHGRSLSRDTLFGVGLRKTTSSPHCSDWLYIWGELVDVGSSDMSVSSINALACNESIEAVDVVALFHGPNDLRLYPDHQPIPVESTAQDTTVAIPELDYSKLINVTSDGLLDTFFAMLNASQFAVPDSTFGSSTPSAANEVQSAILSQHGIIRAQSLNFRSRRHLSSRGTFPVADGTNIVSGIDPDEPVSQAVPVISGSQVTESVRLRQDAIATRILQGIVGALMLLHIISWIYWRRIRLPRSPTTIASVTALLVDGNLFKSLPRAAQWQPDSELEAIFTEGDTPQRFQLGFDRKGRGRGRDGRAKKEEGNFGIRAIVPKEHIPEEVELRPLPPPKPPPKPVKERIGVVRQGTGLLGEDGTQRKSVLVTKGHTNNSKSKSSKGSKDSKGSSGSNGPNRKRSISSALSVPKEMVKVWWAGGS</sequence>